<comment type="caution">
    <text evidence="9">The sequence shown here is derived from an EMBL/GenBank/DDBJ whole genome shotgun (WGS) entry which is preliminary data.</text>
</comment>
<dbReference type="InterPro" id="IPR037069">
    <property type="entry name" value="AcylCoA_DH/ox_N_sf"/>
</dbReference>
<evidence type="ECO:0000256" key="1">
    <source>
        <dbReference type="ARBA" id="ARBA00001974"/>
    </source>
</evidence>
<dbReference type="InterPro" id="IPR013786">
    <property type="entry name" value="AcylCoA_DH/ox_N"/>
</dbReference>
<evidence type="ECO:0000256" key="5">
    <source>
        <dbReference type="ARBA" id="ARBA00023002"/>
    </source>
</evidence>
<dbReference type="PANTHER" id="PTHR43884:SF22">
    <property type="entry name" value="BLR3437 PROTEIN"/>
    <property type="match status" value="1"/>
</dbReference>
<dbReference type="Pfam" id="PF00441">
    <property type="entry name" value="Acyl-CoA_dh_1"/>
    <property type="match status" value="1"/>
</dbReference>
<dbReference type="InterPro" id="IPR036250">
    <property type="entry name" value="AcylCo_DH-like_C"/>
</dbReference>
<evidence type="ECO:0000259" key="7">
    <source>
        <dbReference type="Pfam" id="PF02770"/>
    </source>
</evidence>
<organism evidence="9 10">
    <name type="scientific">Pollutimonas subterranea</name>
    <dbReference type="NCBI Taxonomy" id="2045210"/>
    <lineage>
        <taxon>Bacteria</taxon>
        <taxon>Pseudomonadati</taxon>
        <taxon>Pseudomonadota</taxon>
        <taxon>Betaproteobacteria</taxon>
        <taxon>Burkholderiales</taxon>
        <taxon>Alcaligenaceae</taxon>
        <taxon>Pollutimonas</taxon>
    </lineage>
</organism>
<dbReference type="FunFam" id="1.20.140.10:FF:000001">
    <property type="entry name" value="Acyl-CoA dehydrogenase"/>
    <property type="match status" value="1"/>
</dbReference>
<evidence type="ECO:0000259" key="6">
    <source>
        <dbReference type="Pfam" id="PF00441"/>
    </source>
</evidence>
<evidence type="ECO:0000256" key="4">
    <source>
        <dbReference type="ARBA" id="ARBA00022827"/>
    </source>
</evidence>
<dbReference type="EMBL" id="PDNW01000006">
    <property type="protein sequence ID" value="PLC50185.1"/>
    <property type="molecule type" value="Genomic_DNA"/>
</dbReference>
<dbReference type="Gene3D" id="1.10.540.10">
    <property type="entry name" value="Acyl-CoA dehydrogenase/oxidase, N-terminal domain"/>
    <property type="match status" value="1"/>
</dbReference>
<feature type="domain" description="Acyl-CoA oxidase/dehydrogenase middle" evidence="7">
    <location>
        <begin position="126"/>
        <end position="216"/>
    </location>
</feature>
<evidence type="ECO:0000256" key="3">
    <source>
        <dbReference type="ARBA" id="ARBA00022630"/>
    </source>
</evidence>
<dbReference type="FunFam" id="2.40.110.10:FF:000002">
    <property type="entry name" value="Acyl-CoA dehydrogenase fadE12"/>
    <property type="match status" value="1"/>
</dbReference>
<protein>
    <submittedName>
        <fullName evidence="9">Acyl-CoA dehydrogenase</fullName>
    </submittedName>
</protein>
<dbReference type="Proteomes" id="UP000234190">
    <property type="component" value="Unassembled WGS sequence"/>
</dbReference>
<feature type="domain" description="Acyl-CoA dehydrogenase/oxidase N-terminal" evidence="8">
    <location>
        <begin position="19"/>
        <end position="122"/>
    </location>
</feature>
<dbReference type="SUPFAM" id="SSF56645">
    <property type="entry name" value="Acyl-CoA dehydrogenase NM domain-like"/>
    <property type="match status" value="1"/>
</dbReference>
<dbReference type="GO" id="GO:0050660">
    <property type="term" value="F:flavin adenine dinucleotide binding"/>
    <property type="evidence" value="ECO:0007669"/>
    <property type="project" value="InterPro"/>
</dbReference>
<evidence type="ECO:0000313" key="10">
    <source>
        <dbReference type="Proteomes" id="UP000234190"/>
    </source>
</evidence>
<keyword evidence="10" id="KW-1185">Reference proteome</keyword>
<dbReference type="InterPro" id="IPR006091">
    <property type="entry name" value="Acyl-CoA_Oxase/DH_mid-dom"/>
</dbReference>
<evidence type="ECO:0000313" key="9">
    <source>
        <dbReference type="EMBL" id="PLC50185.1"/>
    </source>
</evidence>
<keyword evidence="5" id="KW-0560">Oxidoreductase</keyword>
<sequence>MFDETLKWPFFDARHRELKALEQFAEQDLRSLIQQEHEGADVYAIAPQMVSALGTAGWLAHAASLDGRLDSRSLCLVRDILARRSGLAEFTFAMQGLGSAAITLFGNDEQRRHWLPGVIAGDRIAAFALSEEEAGSNPADMSTAAHKDGNDWLLNGEKTWISNAGLAHQYVVFARTKEGAGAQGLSCFIVAADNPGFSISASIDVIAPHPLGSLRFTECRLPADALVGQEGDGFKIAMSVLDVFRSSVGASAVGMARRALDHALLRVTQRQISGASLSSFQLTQDKLADMATAIDAAALLVYRAAWVKDVEGGRTSRVAAMAKLFATEEAQRVIDKAVQLFGGLGVVSGNPAERLYREIRALRIYEGTSEIQKLIIAGQLLRNHAESVRS</sequence>
<dbReference type="InterPro" id="IPR009075">
    <property type="entry name" value="AcylCo_DH/oxidase_C"/>
</dbReference>
<dbReference type="InterPro" id="IPR009100">
    <property type="entry name" value="AcylCoA_DH/oxidase_NM_dom_sf"/>
</dbReference>
<dbReference type="InterPro" id="IPR046373">
    <property type="entry name" value="Acyl-CoA_Oxase/DH_mid-dom_sf"/>
</dbReference>
<dbReference type="AlphaFoldDB" id="A0A2N4U587"/>
<accession>A0A2N4U587</accession>
<gene>
    <name evidence="9" type="ORF">CR159_09270</name>
</gene>
<dbReference type="Pfam" id="PF02770">
    <property type="entry name" value="Acyl-CoA_dh_M"/>
    <property type="match status" value="1"/>
</dbReference>
<reference evidence="9 10" key="1">
    <citation type="submission" date="2017-10" db="EMBL/GenBank/DDBJ databases">
        <title>Two draft genome sequences of Pusillimonas sp. strains isolated from a nitrate- and radionuclide-contaminated groundwater in Russia.</title>
        <authorList>
            <person name="Grouzdev D.S."/>
            <person name="Tourova T.P."/>
            <person name="Goeva M.A."/>
            <person name="Babich T.L."/>
            <person name="Sokolova D.S."/>
            <person name="Abdullin R."/>
            <person name="Poltaraus A.B."/>
            <person name="Toshchakov S.V."/>
            <person name="Nazina T.N."/>
        </authorList>
    </citation>
    <scope>NUCLEOTIDE SEQUENCE [LARGE SCALE GENOMIC DNA]</scope>
    <source>
        <strain evidence="9 10">JR1/69-3-13</strain>
    </source>
</reference>
<keyword evidence="4" id="KW-0274">FAD</keyword>
<keyword evidence="3" id="KW-0285">Flavoprotein</keyword>
<dbReference type="Pfam" id="PF02771">
    <property type="entry name" value="Acyl-CoA_dh_N"/>
    <property type="match status" value="1"/>
</dbReference>
<dbReference type="OrthoDB" id="7807987at2"/>
<evidence type="ECO:0000256" key="2">
    <source>
        <dbReference type="ARBA" id="ARBA00009347"/>
    </source>
</evidence>
<dbReference type="GO" id="GO:0003995">
    <property type="term" value="F:acyl-CoA dehydrogenase activity"/>
    <property type="evidence" value="ECO:0007669"/>
    <property type="project" value="TreeGrafter"/>
</dbReference>
<evidence type="ECO:0000259" key="8">
    <source>
        <dbReference type="Pfam" id="PF02771"/>
    </source>
</evidence>
<dbReference type="SUPFAM" id="SSF47203">
    <property type="entry name" value="Acyl-CoA dehydrogenase C-terminal domain-like"/>
    <property type="match status" value="1"/>
</dbReference>
<dbReference type="RefSeq" id="WP_102073732.1">
    <property type="nucleotide sequence ID" value="NZ_PDNW01000006.1"/>
</dbReference>
<name>A0A2N4U587_9BURK</name>
<dbReference type="PANTHER" id="PTHR43884">
    <property type="entry name" value="ACYL-COA DEHYDROGENASE"/>
    <property type="match status" value="1"/>
</dbReference>
<dbReference type="Gene3D" id="2.40.110.10">
    <property type="entry name" value="Butyryl-CoA Dehydrogenase, subunit A, domain 2"/>
    <property type="match status" value="1"/>
</dbReference>
<comment type="cofactor">
    <cofactor evidence="1">
        <name>FAD</name>
        <dbReference type="ChEBI" id="CHEBI:57692"/>
    </cofactor>
</comment>
<comment type="similarity">
    <text evidence="2">Belongs to the acyl-CoA dehydrogenase family.</text>
</comment>
<dbReference type="Gene3D" id="1.20.140.10">
    <property type="entry name" value="Butyryl-CoA Dehydrogenase, subunit A, domain 3"/>
    <property type="match status" value="1"/>
</dbReference>
<proteinExistence type="inferred from homology"/>
<feature type="domain" description="Acyl-CoA dehydrogenase/oxidase C-terminal" evidence="6">
    <location>
        <begin position="231"/>
        <end position="380"/>
    </location>
</feature>